<comment type="caution">
    <text evidence="3">The sequence shown here is derived from an EMBL/GenBank/DDBJ whole genome shotgun (WGS) entry which is preliminary data.</text>
</comment>
<evidence type="ECO:0000313" key="4">
    <source>
        <dbReference type="Proteomes" id="UP000177506"/>
    </source>
</evidence>
<dbReference type="EMBL" id="MDZA01000099">
    <property type="protein sequence ID" value="OGX90992.1"/>
    <property type="molecule type" value="Genomic_DNA"/>
</dbReference>
<dbReference type="PANTHER" id="PTHR24321:SF8">
    <property type="entry name" value="ESTRADIOL 17-BETA-DEHYDROGENASE 8-RELATED"/>
    <property type="match status" value="1"/>
</dbReference>
<proteinExistence type="inferred from homology"/>
<accession>A0A1G1TJE1</accession>
<keyword evidence="2" id="KW-0560">Oxidoreductase</keyword>
<keyword evidence="4" id="KW-1185">Reference proteome</keyword>
<comment type="similarity">
    <text evidence="1">Belongs to the short-chain dehydrogenases/reductases (SDR) family.</text>
</comment>
<gene>
    <name evidence="3" type="ORF">BEN49_05800</name>
</gene>
<dbReference type="Pfam" id="PF13561">
    <property type="entry name" value="adh_short_C2"/>
    <property type="match status" value="1"/>
</dbReference>
<dbReference type="GO" id="GO:0016491">
    <property type="term" value="F:oxidoreductase activity"/>
    <property type="evidence" value="ECO:0007669"/>
    <property type="project" value="UniProtKB-KW"/>
</dbReference>
<evidence type="ECO:0008006" key="5">
    <source>
        <dbReference type="Google" id="ProtNLM"/>
    </source>
</evidence>
<dbReference type="PANTHER" id="PTHR24321">
    <property type="entry name" value="DEHYDROGENASES, SHORT CHAIN"/>
    <property type="match status" value="1"/>
</dbReference>
<dbReference type="AlphaFoldDB" id="A0A1G1TJE1"/>
<dbReference type="InterPro" id="IPR002347">
    <property type="entry name" value="SDR_fam"/>
</dbReference>
<sequence length="115" mass="12583">MHRISTVYLRYIQRFFTLKLPIVRYFKLAIGFTKALAKEMVAHGIGINCVAPGVIDTPLLDQMPAATVDYVRSKVPIGRFGTPAEVAAVVHFLASDGASFVTGQCYDVSGNRATY</sequence>
<dbReference type="PRINTS" id="PR00081">
    <property type="entry name" value="GDHRDH"/>
</dbReference>
<organism evidence="3 4">
    <name type="scientific">Hymenobacter coccineus</name>
    <dbReference type="NCBI Taxonomy" id="1908235"/>
    <lineage>
        <taxon>Bacteria</taxon>
        <taxon>Pseudomonadati</taxon>
        <taxon>Bacteroidota</taxon>
        <taxon>Cytophagia</taxon>
        <taxon>Cytophagales</taxon>
        <taxon>Hymenobacteraceae</taxon>
        <taxon>Hymenobacter</taxon>
    </lineage>
</organism>
<dbReference type="InterPro" id="IPR036291">
    <property type="entry name" value="NAD(P)-bd_dom_sf"/>
</dbReference>
<evidence type="ECO:0000313" key="3">
    <source>
        <dbReference type="EMBL" id="OGX90992.1"/>
    </source>
</evidence>
<dbReference type="SUPFAM" id="SSF51735">
    <property type="entry name" value="NAD(P)-binding Rossmann-fold domains"/>
    <property type="match status" value="1"/>
</dbReference>
<evidence type="ECO:0000256" key="1">
    <source>
        <dbReference type="ARBA" id="ARBA00006484"/>
    </source>
</evidence>
<protein>
    <recommendedName>
        <fullName evidence="5">3-oxoacyl-ACP reductase</fullName>
    </recommendedName>
</protein>
<reference evidence="3 4" key="1">
    <citation type="submission" date="2016-08" db="EMBL/GenBank/DDBJ databases">
        <title>Hymenobacter coccineus sp. nov., Hymenobacter lapidarius sp. nov. and Hymenobacter glacialis sp. nov., isolated from Antarctic soil.</title>
        <authorList>
            <person name="Sedlacek I."/>
            <person name="Kralova S."/>
            <person name="Kyrova K."/>
            <person name="Maslanova I."/>
            <person name="Stankova E."/>
            <person name="Vrbovska V."/>
            <person name="Nemec M."/>
            <person name="Bartak M."/>
            <person name="Svec P."/>
            <person name="Busse H.-J."/>
            <person name="Pantucek R."/>
        </authorList>
    </citation>
    <scope>NUCLEOTIDE SEQUENCE [LARGE SCALE GENOMIC DNA]</scope>
    <source>
        <strain evidence="3 4">CCM 8649</strain>
    </source>
</reference>
<dbReference type="Proteomes" id="UP000177506">
    <property type="component" value="Unassembled WGS sequence"/>
</dbReference>
<dbReference type="Gene3D" id="3.40.50.720">
    <property type="entry name" value="NAD(P)-binding Rossmann-like Domain"/>
    <property type="match status" value="1"/>
</dbReference>
<name>A0A1G1TJE1_9BACT</name>
<evidence type="ECO:0000256" key="2">
    <source>
        <dbReference type="ARBA" id="ARBA00023002"/>
    </source>
</evidence>